<keyword evidence="6 7" id="KW-0472">Membrane</keyword>
<dbReference type="RefSeq" id="WP_147891189.1">
    <property type="nucleotide sequence ID" value="NZ_VRTS01000003.1"/>
</dbReference>
<dbReference type="Gene3D" id="2.30.30.60">
    <property type="match status" value="1"/>
</dbReference>
<evidence type="ECO:0000256" key="5">
    <source>
        <dbReference type="ARBA" id="ARBA00022989"/>
    </source>
</evidence>
<keyword evidence="12" id="KW-1185">Reference proteome</keyword>
<comment type="function">
    <text evidence="7">Mechanosensitive channel that participates in the regulation of osmotic pressure changes within the cell, opening in response to stretch forces in the membrane lipid bilayer, without the need for other proteins. Contributes to normal resistance to hypoosmotic shock. Forms an ion channel of 1.0 nanosiemens conductance with a slight preference for anions.</text>
</comment>
<evidence type="ECO:0000256" key="2">
    <source>
        <dbReference type="ARBA" id="ARBA00008017"/>
    </source>
</evidence>
<comment type="subunit">
    <text evidence="7">Homoheptamer.</text>
</comment>
<feature type="region of interest" description="Disordered" evidence="8">
    <location>
        <begin position="404"/>
        <end position="467"/>
    </location>
</feature>
<evidence type="ECO:0000256" key="6">
    <source>
        <dbReference type="ARBA" id="ARBA00023136"/>
    </source>
</evidence>
<evidence type="ECO:0000259" key="10">
    <source>
        <dbReference type="PROSITE" id="PS50914"/>
    </source>
</evidence>
<keyword evidence="9" id="KW-0732">Signal</keyword>
<feature type="region of interest" description="Disordered" evidence="8">
    <location>
        <begin position="25"/>
        <end position="49"/>
    </location>
</feature>
<dbReference type="InterPro" id="IPR023408">
    <property type="entry name" value="MscS_beta-dom_sf"/>
</dbReference>
<keyword evidence="4 7" id="KW-0812">Transmembrane</keyword>
<comment type="subcellular location">
    <subcellularLocation>
        <location evidence="7">Cell inner membrane</location>
        <topology evidence="7">Multi-pass membrane protein</topology>
    </subcellularLocation>
    <subcellularLocation>
        <location evidence="1">Cell membrane</location>
        <topology evidence="1">Multi-pass membrane protein</topology>
    </subcellularLocation>
</comment>
<dbReference type="InterPro" id="IPR011014">
    <property type="entry name" value="MscS_channel_TM-2"/>
</dbReference>
<feature type="transmembrane region" description="Helical" evidence="7">
    <location>
        <begin position="194"/>
        <end position="212"/>
    </location>
</feature>
<evidence type="ECO:0000256" key="7">
    <source>
        <dbReference type="RuleBase" id="RU369025"/>
    </source>
</evidence>
<feature type="transmembrane region" description="Helical" evidence="7">
    <location>
        <begin position="151"/>
        <end position="173"/>
    </location>
</feature>
<dbReference type="InterPro" id="IPR045275">
    <property type="entry name" value="MscS_archaea/bacteria_type"/>
</dbReference>
<dbReference type="Pfam" id="PF00924">
    <property type="entry name" value="MS_channel_2nd"/>
    <property type="match status" value="1"/>
</dbReference>
<name>A0A5C8KYD9_9GAMM</name>
<evidence type="ECO:0000313" key="11">
    <source>
        <dbReference type="EMBL" id="TXK64377.1"/>
    </source>
</evidence>
<dbReference type="GO" id="GO:0005886">
    <property type="term" value="C:plasma membrane"/>
    <property type="evidence" value="ECO:0007669"/>
    <property type="project" value="UniProtKB-SubCell"/>
</dbReference>
<reference evidence="11 12" key="1">
    <citation type="submission" date="2019-08" db="EMBL/GenBank/DDBJ databases">
        <authorList>
            <person name="Karlyshev A.V."/>
        </authorList>
    </citation>
    <scope>NUCLEOTIDE SEQUENCE [LARGE SCALE GENOMIC DNA]</scope>
    <source>
        <strain evidence="11 12">Alg18-2.2</strain>
    </source>
</reference>
<dbReference type="OrthoDB" id="9793781at2"/>
<dbReference type="PROSITE" id="PS50914">
    <property type="entry name" value="BON"/>
    <property type="match status" value="1"/>
</dbReference>
<dbReference type="AlphaFoldDB" id="A0A5C8KYD9"/>
<protein>
    <recommendedName>
        <fullName evidence="7">Small-conductance mechanosensitive channel</fullName>
    </recommendedName>
</protein>
<comment type="similarity">
    <text evidence="2 7">Belongs to the MscS (TC 1.A.23) family.</text>
</comment>
<comment type="caution">
    <text evidence="7">Lacks conserved residue(s) required for the propagation of feature annotation.</text>
</comment>
<evidence type="ECO:0000313" key="12">
    <source>
        <dbReference type="Proteomes" id="UP000321248"/>
    </source>
</evidence>
<keyword evidence="7" id="KW-0407">Ion channel</keyword>
<keyword evidence="5 7" id="KW-1133">Transmembrane helix</keyword>
<evidence type="ECO:0000256" key="8">
    <source>
        <dbReference type="SAM" id="MobiDB-lite"/>
    </source>
</evidence>
<feature type="compositionally biased region" description="Basic and acidic residues" evidence="8">
    <location>
        <begin position="438"/>
        <end position="453"/>
    </location>
</feature>
<keyword evidence="7" id="KW-0813">Transport</keyword>
<dbReference type="Gene3D" id="3.30.70.100">
    <property type="match status" value="1"/>
</dbReference>
<gene>
    <name evidence="11" type="ORF">FU658_05620</name>
</gene>
<dbReference type="Gene3D" id="1.10.287.1260">
    <property type="match status" value="1"/>
</dbReference>
<accession>A0A5C8KYD9</accession>
<dbReference type="SUPFAM" id="SSF82689">
    <property type="entry name" value="Mechanosensitive channel protein MscS (YggB), C-terminal domain"/>
    <property type="match status" value="1"/>
</dbReference>
<evidence type="ECO:0000256" key="9">
    <source>
        <dbReference type="SAM" id="SignalP"/>
    </source>
</evidence>
<evidence type="ECO:0000256" key="3">
    <source>
        <dbReference type="ARBA" id="ARBA00022475"/>
    </source>
</evidence>
<proteinExistence type="inferred from homology"/>
<dbReference type="PANTHER" id="PTHR30221">
    <property type="entry name" value="SMALL-CONDUCTANCE MECHANOSENSITIVE CHANNEL"/>
    <property type="match status" value="1"/>
</dbReference>
<dbReference type="PANTHER" id="PTHR30221:SF1">
    <property type="entry name" value="SMALL-CONDUCTANCE MECHANOSENSITIVE CHANNEL"/>
    <property type="match status" value="1"/>
</dbReference>
<evidence type="ECO:0000256" key="4">
    <source>
        <dbReference type="ARBA" id="ARBA00022692"/>
    </source>
</evidence>
<feature type="domain" description="BON" evidence="10">
    <location>
        <begin position="62"/>
        <end position="128"/>
    </location>
</feature>
<dbReference type="InterPro" id="IPR011066">
    <property type="entry name" value="MscS_channel_C_sf"/>
</dbReference>
<sequence length="467" mass="50138">MPRLSHIIVLLVLLSLAVHGPVAARQPASQPPVADTPAQAAEESDEAAAIANPEEVAALRESDRALRERLAARLAVIPGLEKTRVEVTGGLVRLRGEAADDARRQLAGTIAEQAEGVLQVDNQLSIDTTVAVRTAPVFEHARETLSRLVSAIPLFVLALLIVWGSALLGRWLSTHLRLLRRPHGNPFVDRLSRQAVQLVVVLVGVVIALDLLNATALVGALLGTAGIIGIAVGFAFRDVAENYIAGILLSLRQPFAPHDHVLIDGHEGKVAALTSRATILITLDGNHLRVPNAQVFKGVMLNYSRNPTRRLSFDLSVGNDASISRAQQVARECLGGIDGLLEEPAPAVSVLGLSDSTTQLRLSAWVDQRETSFGRARSEAIRLVRRAFIEHGLGVPDTRYRVDLGGSDAVPDPDSTPTPAQLPAPALEPEDTTVADLSPERHIDRQVDEERTGMIDGDLLDPNARRE</sequence>
<dbReference type="EMBL" id="VRTS01000003">
    <property type="protein sequence ID" value="TXK64377.1"/>
    <property type="molecule type" value="Genomic_DNA"/>
</dbReference>
<feature type="transmembrane region" description="Helical" evidence="7">
    <location>
        <begin position="218"/>
        <end position="236"/>
    </location>
</feature>
<dbReference type="GO" id="GO:0008381">
    <property type="term" value="F:mechanosensitive monoatomic ion channel activity"/>
    <property type="evidence" value="ECO:0007669"/>
    <property type="project" value="InterPro"/>
</dbReference>
<dbReference type="InterPro" id="IPR007055">
    <property type="entry name" value="BON_dom"/>
</dbReference>
<keyword evidence="7" id="KW-0406">Ion transport</keyword>
<feature type="chain" id="PRO_5023062755" description="Small-conductance mechanosensitive channel" evidence="9">
    <location>
        <begin position="25"/>
        <end position="467"/>
    </location>
</feature>
<dbReference type="SUPFAM" id="SSF50182">
    <property type="entry name" value="Sm-like ribonucleoproteins"/>
    <property type="match status" value="1"/>
</dbReference>
<keyword evidence="3" id="KW-1003">Cell membrane</keyword>
<dbReference type="InterPro" id="IPR010920">
    <property type="entry name" value="LSM_dom_sf"/>
</dbReference>
<dbReference type="InterPro" id="IPR006685">
    <property type="entry name" value="MscS_channel_2nd"/>
</dbReference>
<organism evidence="11 12">
    <name type="scientific">Alkalisalibacterium limincola</name>
    <dbReference type="NCBI Taxonomy" id="2699169"/>
    <lineage>
        <taxon>Bacteria</taxon>
        <taxon>Pseudomonadati</taxon>
        <taxon>Pseudomonadota</taxon>
        <taxon>Gammaproteobacteria</taxon>
        <taxon>Lysobacterales</taxon>
        <taxon>Lysobacteraceae</taxon>
        <taxon>Alkalisalibacterium</taxon>
    </lineage>
</organism>
<dbReference type="Pfam" id="PF04972">
    <property type="entry name" value="BON"/>
    <property type="match status" value="1"/>
</dbReference>
<dbReference type="Gene3D" id="3.30.1340.30">
    <property type="match status" value="1"/>
</dbReference>
<feature type="signal peptide" evidence="9">
    <location>
        <begin position="1"/>
        <end position="24"/>
    </location>
</feature>
<evidence type="ECO:0000256" key="1">
    <source>
        <dbReference type="ARBA" id="ARBA00004651"/>
    </source>
</evidence>
<comment type="caution">
    <text evidence="11">The sequence shown here is derived from an EMBL/GenBank/DDBJ whole genome shotgun (WGS) entry which is preliminary data.</text>
</comment>
<keyword evidence="7" id="KW-0997">Cell inner membrane</keyword>
<dbReference type="Proteomes" id="UP000321248">
    <property type="component" value="Unassembled WGS sequence"/>
</dbReference>
<dbReference type="SUPFAM" id="SSF82861">
    <property type="entry name" value="Mechanosensitive channel protein MscS (YggB), transmembrane region"/>
    <property type="match status" value="1"/>
</dbReference>